<dbReference type="SMART" id="SM00052">
    <property type="entry name" value="EAL"/>
    <property type="match status" value="1"/>
</dbReference>
<evidence type="ECO:0000259" key="3">
    <source>
        <dbReference type="PROSITE" id="PS50883"/>
    </source>
</evidence>
<dbReference type="Proteomes" id="UP000830835">
    <property type="component" value="Unassembled WGS sequence"/>
</dbReference>
<dbReference type="EMBL" id="JAFIRA010000042">
    <property type="protein sequence ID" value="MCJ2543979.1"/>
    <property type="molecule type" value="Genomic_DNA"/>
</dbReference>
<dbReference type="Gene3D" id="3.30.450.20">
    <property type="entry name" value="PAS domain"/>
    <property type="match status" value="1"/>
</dbReference>
<dbReference type="InterPro" id="IPR052155">
    <property type="entry name" value="Biofilm_reg_signaling"/>
</dbReference>
<dbReference type="SUPFAM" id="SSF55781">
    <property type="entry name" value="GAF domain-like"/>
    <property type="match status" value="1"/>
</dbReference>
<reference evidence="4" key="1">
    <citation type="submission" date="2021-02" db="EMBL/GenBank/DDBJ databases">
        <title>The CRISPR/cas machinery reduction and long-range gene transfer in the hot spring cyanobacterium Synechococcus.</title>
        <authorList>
            <person name="Dvorak P."/>
            <person name="Jahodarova E."/>
            <person name="Hasler P."/>
            <person name="Poulickova A."/>
        </authorList>
    </citation>
    <scope>NUCLEOTIDE SEQUENCE</scope>
    <source>
        <strain evidence="4">Rupite</strain>
    </source>
</reference>
<dbReference type="PROSITE" id="PS50112">
    <property type="entry name" value="PAS"/>
    <property type="match status" value="1"/>
</dbReference>
<dbReference type="CDD" id="cd00130">
    <property type="entry name" value="PAS"/>
    <property type="match status" value="1"/>
</dbReference>
<dbReference type="Gene3D" id="3.30.450.40">
    <property type="match status" value="1"/>
</dbReference>
<dbReference type="PANTHER" id="PTHR44757:SF2">
    <property type="entry name" value="BIOFILM ARCHITECTURE MAINTENANCE PROTEIN MBAA"/>
    <property type="match status" value="1"/>
</dbReference>
<dbReference type="Pfam" id="PF08447">
    <property type="entry name" value="PAS_3"/>
    <property type="match status" value="1"/>
</dbReference>
<dbReference type="InterPro" id="IPR035919">
    <property type="entry name" value="EAL_sf"/>
</dbReference>
<dbReference type="Pfam" id="PF13185">
    <property type="entry name" value="GAF_2"/>
    <property type="match status" value="1"/>
</dbReference>
<dbReference type="CDD" id="cd01948">
    <property type="entry name" value="EAL"/>
    <property type="match status" value="1"/>
</dbReference>
<dbReference type="InterPro" id="IPR035965">
    <property type="entry name" value="PAS-like_dom_sf"/>
</dbReference>
<dbReference type="SMART" id="SM00091">
    <property type="entry name" value="PAS"/>
    <property type="match status" value="1"/>
</dbReference>
<name>A0ABT0CDW1_THEVL</name>
<proteinExistence type="predicted"/>
<dbReference type="InterPro" id="IPR001633">
    <property type="entry name" value="EAL_dom"/>
</dbReference>
<evidence type="ECO:0000313" key="4">
    <source>
        <dbReference type="EMBL" id="MCJ2543979.1"/>
    </source>
</evidence>
<organism evidence="4 5">
    <name type="scientific">Thermostichus vulcanus str. 'Rupite'</name>
    <dbReference type="NCBI Taxonomy" id="2813851"/>
    <lineage>
        <taxon>Bacteria</taxon>
        <taxon>Bacillati</taxon>
        <taxon>Cyanobacteriota</taxon>
        <taxon>Cyanophyceae</taxon>
        <taxon>Thermostichales</taxon>
        <taxon>Thermostichaceae</taxon>
        <taxon>Thermostichus</taxon>
    </lineage>
</organism>
<feature type="region of interest" description="Disordered" evidence="1">
    <location>
        <begin position="655"/>
        <end position="674"/>
    </location>
</feature>
<evidence type="ECO:0000259" key="2">
    <source>
        <dbReference type="PROSITE" id="PS50112"/>
    </source>
</evidence>
<dbReference type="InterPro" id="IPR029016">
    <property type="entry name" value="GAF-like_dom_sf"/>
</dbReference>
<gene>
    <name evidence="4" type="ORF">JX360_13885</name>
</gene>
<feature type="domain" description="EAL" evidence="3">
    <location>
        <begin position="402"/>
        <end position="659"/>
    </location>
</feature>
<accession>A0ABT0CDW1</accession>
<dbReference type="PANTHER" id="PTHR44757">
    <property type="entry name" value="DIGUANYLATE CYCLASE DGCP"/>
    <property type="match status" value="1"/>
</dbReference>
<feature type="compositionally biased region" description="Basic residues" evidence="1">
    <location>
        <begin position="663"/>
        <end position="674"/>
    </location>
</feature>
<dbReference type="InterPro" id="IPR003018">
    <property type="entry name" value="GAF"/>
</dbReference>
<sequence length="674" mass="76076">MSLFEEVIATPKPLASVGVLPSVQSCAGMSEQEESSSLGDFDHLSAMVALGIPLFELGENLIQYLQKQINSIRGGLIVQVQHLGGSTEQEMETIVMTDLPPSYQRSLHHSLRAPCDNIFWESYRTGEPIIQADITQNQQGWSHWDWVISSGLASCWVFPIFALDEGTNVIGLLALFRECVGAPSSEDWQLIEEVIQLAGVGIQRHRCEMHLRQLQQNYSQLLDTLPGILWEADGRTLMLNHIGESVEALLGYPVQRYLTSQLLWKEAVHPEDRQRVHRARLSLLEGKTATENSSHSESLRYRLVSSTGQAIWVQEHLTSYRDHSQKPMLRGHITVLEDAVPLHETPIVVPLEQSSFIKKQVKHQEFHNCNSRFNIQLSPSKSKAEQQTFSKQLESRDYCELAHDEDLELREAIRRQELQVYYHGILSLESGKLIGFEALLRWAHPRLGLLTPNQFWGIAERSGLAVEIGWWVLTTACQKVLEWQDIFMPTVPLSLCVNVSPSQLEQEDFVPRLTSILEAVHFPTNQLMLEITEDAMMSCSKKTQSKLSGLKAREITFNIDNFGSGFCSLHQLNRFPIGALKINPFLVQDLSGAQQGAEELIRAIVSFALDLNLQVIAEGVETTEQSALLKAMGCKYAQGYLFHQPLPSELVQHLFVQPSPPSPRKRQRRSRKTA</sequence>
<protein>
    <submittedName>
        <fullName evidence="4">EAL domain-containing protein</fullName>
    </submittedName>
</protein>
<evidence type="ECO:0000313" key="5">
    <source>
        <dbReference type="Proteomes" id="UP000830835"/>
    </source>
</evidence>
<dbReference type="PROSITE" id="PS50883">
    <property type="entry name" value="EAL"/>
    <property type="match status" value="1"/>
</dbReference>
<dbReference type="SUPFAM" id="SSF55785">
    <property type="entry name" value="PYP-like sensor domain (PAS domain)"/>
    <property type="match status" value="1"/>
</dbReference>
<comment type="caution">
    <text evidence="4">The sequence shown here is derived from an EMBL/GenBank/DDBJ whole genome shotgun (WGS) entry which is preliminary data.</text>
</comment>
<keyword evidence="5" id="KW-1185">Reference proteome</keyword>
<dbReference type="SUPFAM" id="SSF141868">
    <property type="entry name" value="EAL domain-like"/>
    <property type="match status" value="1"/>
</dbReference>
<dbReference type="InterPro" id="IPR013655">
    <property type="entry name" value="PAS_fold_3"/>
</dbReference>
<dbReference type="Gene3D" id="3.20.20.450">
    <property type="entry name" value="EAL domain"/>
    <property type="match status" value="1"/>
</dbReference>
<dbReference type="RefSeq" id="WP_244352074.1">
    <property type="nucleotide sequence ID" value="NZ_JAFIRA010000042.1"/>
</dbReference>
<evidence type="ECO:0000256" key="1">
    <source>
        <dbReference type="SAM" id="MobiDB-lite"/>
    </source>
</evidence>
<dbReference type="Pfam" id="PF00563">
    <property type="entry name" value="EAL"/>
    <property type="match status" value="1"/>
</dbReference>
<feature type="domain" description="PAS" evidence="2">
    <location>
        <begin position="214"/>
        <end position="287"/>
    </location>
</feature>
<dbReference type="InterPro" id="IPR000014">
    <property type="entry name" value="PAS"/>
</dbReference>